<sequence>MLFLDADALSKLAHWNILPVLPQLLGIPWDQVATISSLRYRAMGAVSKPDKKLFHTSEAAQIAVDFIAKMATCPSPSAEVVEAFSKVPQIDAGEAVLFSLVMAHSGSRLLTGDKRALRALAKHELAANFDGKIICVEQILKLALDMHGREWLISCVGPQAQIDKAAAIILGSRHDAPIEHIHEALGSYITEMVGLKEPPMLWLLPGTA</sequence>
<reference evidence="1" key="1">
    <citation type="submission" date="2023-09" db="EMBL/GenBank/DDBJ databases">
        <title>Description of first Herbaspirillum huttiense subsp. nephrolepsisexaltata and Herbaspirillum huttiense subsp. lycopersicon.</title>
        <authorList>
            <person name="Poudel M."/>
            <person name="Sharma A."/>
            <person name="Goss E."/>
            <person name="Tapia J.H."/>
            <person name="Harmon C.M."/>
            <person name="Jones J.B."/>
        </authorList>
    </citation>
    <scope>NUCLEOTIDE SEQUENCE</scope>
    <source>
        <strain evidence="1">SE1</strain>
    </source>
</reference>
<dbReference type="RefSeq" id="WP_310841453.1">
    <property type="nucleotide sequence ID" value="NZ_JAVLSJ010000017.1"/>
</dbReference>
<evidence type="ECO:0000313" key="1">
    <source>
        <dbReference type="EMBL" id="MDR9851377.1"/>
    </source>
</evidence>
<organism evidence="1 2">
    <name type="scientific">Herbaspirillum huttiense subsp. lycopersici</name>
    <dbReference type="NCBI Taxonomy" id="3074428"/>
    <lineage>
        <taxon>Bacteria</taxon>
        <taxon>Pseudomonadati</taxon>
        <taxon>Pseudomonadota</taxon>
        <taxon>Betaproteobacteria</taxon>
        <taxon>Burkholderiales</taxon>
        <taxon>Oxalobacteraceae</taxon>
        <taxon>Herbaspirillum</taxon>
    </lineage>
</organism>
<dbReference type="EMBL" id="JAVLSJ010000017">
    <property type="protein sequence ID" value="MDR9851377.1"/>
    <property type="molecule type" value="Genomic_DNA"/>
</dbReference>
<keyword evidence="2" id="KW-1185">Reference proteome</keyword>
<evidence type="ECO:0008006" key="3">
    <source>
        <dbReference type="Google" id="ProtNLM"/>
    </source>
</evidence>
<dbReference type="Proteomes" id="UP001246576">
    <property type="component" value="Unassembled WGS sequence"/>
</dbReference>
<gene>
    <name evidence="1" type="ORF">RI048_24340</name>
</gene>
<proteinExistence type="predicted"/>
<accession>A0ABU2EUH5</accession>
<name>A0ABU2EUH5_9BURK</name>
<protein>
    <recommendedName>
        <fullName evidence="3">Nucleic acid-binding protein</fullName>
    </recommendedName>
</protein>
<comment type="caution">
    <text evidence="1">The sequence shown here is derived from an EMBL/GenBank/DDBJ whole genome shotgun (WGS) entry which is preliminary data.</text>
</comment>
<evidence type="ECO:0000313" key="2">
    <source>
        <dbReference type="Proteomes" id="UP001246576"/>
    </source>
</evidence>